<dbReference type="Proteomes" id="UP000019194">
    <property type="component" value="Unassembled WGS sequence"/>
</dbReference>
<name>A0A7G2ISB1_CITFR</name>
<organism evidence="1 2">
    <name type="scientific">Citrobacter freundii</name>
    <dbReference type="NCBI Taxonomy" id="546"/>
    <lineage>
        <taxon>Bacteria</taxon>
        <taxon>Pseudomonadati</taxon>
        <taxon>Pseudomonadota</taxon>
        <taxon>Gammaproteobacteria</taxon>
        <taxon>Enterobacterales</taxon>
        <taxon>Enterobacteriaceae</taxon>
        <taxon>Citrobacter</taxon>
        <taxon>Citrobacter freundii complex</taxon>
    </lineage>
</organism>
<proteinExistence type="predicted"/>
<sequence length="52" mass="5703">MGLIHFLMTWKAGDFADAKNHKVKNRNITGGVDGGNTRLTRGVDNAEFFPLA</sequence>
<dbReference type="RefSeq" id="WP_017382941.1">
    <property type="nucleotide sequence ID" value="NZ_CAYANS010000007.1"/>
</dbReference>
<accession>A0A7G2ISB1</accession>
<reference evidence="1 2" key="1">
    <citation type="submission" date="2013-10" db="EMBL/GenBank/DDBJ databases">
        <title>Antibiotic resistance diversity of beta-lactamase producers in the General Hospital Vienna.</title>
        <authorList>
            <person name="Barisic I."/>
            <person name="Mitteregger D."/>
            <person name="Hirschl A.M."/>
            <person name="Noehammer C."/>
            <person name="Wiesinger-Mayr H."/>
        </authorList>
    </citation>
    <scope>NUCLEOTIDE SEQUENCE [LARGE SCALE GENOMIC DNA]</scope>
    <source>
        <strain evidence="1 2">ISC11</strain>
    </source>
</reference>
<evidence type="ECO:0000313" key="1">
    <source>
        <dbReference type="EMBL" id="CDL39582.1"/>
    </source>
</evidence>
<protein>
    <submittedName>
        <fullName evidence="1">Uncharacterized protein</fullName>
    </submittedName>
</protein>
<comment type="caution">
    <text evidence="1">The sequence shown here is derived from an EMBL/GenBank/DDBJ whole genome shotgun (WGS) entry which is preliminary data.</text>
</comment>
<dbReference type="EMBL" id="CBWP010000061">
    <property type="protein sequence ID" value="CDL39582.1"/>
    <property type="molecule type" value="Genomic_DNA"/>
</dbReference>
<evidence type="ECO:0000313" key="2">
    <source>
        <dbReference type="Proteomes" id="UP000019194"/>
    </source>
</evidence>
<dbReference type="AlphaFoldDB" id="A0A7G2ISB1"/>